<keyword evidence="2" id="KW-0378">Hydrolase</keyword>
<dbReference type="EMBL" id="ATLV01021389">
    <property type="status" value="NOT_ANNOTATED_CDS"/>
    <property type="molecule type" value="Genomic_DNA"/>
</dbReference>
<dbReference type="Proteomes" id="UP000030765">
    <property type="component" value="Unassembled WGS sequence"/>
</dbReference>
<reference evidence="2 4" key="1">
    <citation type="journal article" date="2014" name="BMC Genomics">
        <title>Genome sequence of Anopheles sinensis provides insight into genetics basis of mosquito competence for malaria parasites.</title>
        <authorList>
            <person name="Zhou D."/>
            <person name="Zhang D."/>
            <person name="Ding G."/>
            <person name="Shi L."/>
            <person name="Hou Q."/>
            <person name="Ye Y."/>
            <person name="Xu Y."/>
            <person name="Zhou H."/>
            <person name="Xiong C."/>
            <person name="Li S."/>
            <person name="Yu J."/>
            <person name="Hong S."/>
            <person name="Yu X."/>
            <person name="Zou P."/>
            <person name="Chen C."/>
            <person name="Chang X."/>
            <person name="Wang W."/>
            <person name="Lv Y."/>
            <person name="Sun Y."/>
            <person name="Ma L."/>
            <person name="Shen B."/>
            <person name="Zhu C."/>
        </authorList>
    </citation>
    <scope>NUCLEOTIDE SEQUENCE [LARGE SCALE GENOMIC DNA]</scope>
</reference>
<evidence type="ECO:0000313" key="2">
    <source>
        <dbReference type="EMBL" id="KFB46432.1"/>
    </source>
</evidence>
<proteinExistence type="predicted"/>
<name>A0A084W888_ANOSI</name>
<evidence type="ECO:0000313" key="3">
    <source>
        <dbReference type="EnsemblMetazoa" id="ASIC014432-PA"/>
    </source>
</evidence>
<feature type="region of interest" description="Disordered" evidence="1">
    <location>
        <begin position="1"/>
        <end position="23"/>
    </location>
</feature>
<feature type="compositionally biased region" description="Basic and acidic residues" evidence="1">
    <location>
        <begin position="1"/>
        <end position="15"/>
    </location>
</feature>
<protein>
    <submittedName>
        <fullName evidence="2 3">HIT family hydrolase</fullName>
    </submittedName>
</protein>
<evidence type="ECO:0000313" key="4">
    <source>
        <dbReference type="Proteomes" id="UP000030765"/>
    </source>
</evidence>
<sequence length="92" mass="10427">MVPRWDPDGLNDRGIRFKPRTPSWRRTDGRRHLEIHAAQLPHLFPAADCGVVCGPRAEITDYGVLGDVQLVGNGKLKKIVFPAPTRRRWTES</sequence>
<dbReference type="AlphaFoldDB" id="A0A084W888"/>
<reference evidence="3" key="2">
    <citation type="submission" date="2020-05" db="UniProtKB">
        <authorList>
            <consortium name="EnsemblMetazoa"/>
        </authorList>
    </citation>
    <scope>IDENTIFICATION</scope>
</reference>
<keyword evidence="4" id="KW-1185">Reference proteome</keyword>
<gene>
    <name evidence="2" type="ORF">ZHAS_00014432</name>
</gene>
<dbReference type="GO" id="GO:0016787">
    <property type="term" value="F:hydrolase activity"/>
    <property type="evidence" value="ECO:0007669"/>
    <property type="project" value="UniProtKB-KW"/>
</dbReference>
<organism evidence="2">
    <name type="scientific">Anopheles sinensis</name>
    <name type="common">Mosquito</name>
    <dbReference type="NCBI Taxonomy" id="74873"/>
    <lineage>
        <taxon>Eukaryota</taxon>
        <taxon>Metazoa</taxon>
        <taxon>Ecdysozoa</taxon>
        <taxon>Arthropoda</taxon>
        <taxon>Hexapoda</taxon>
        <taxon>Insecta</taxon>
        <taxon>Pterygota</taxon>
        <taxon>Neoptera</taxon>
        <taxon>Endopterygota</taxon>
        <taxon>Diptera</taxon>
        <taxon>Nematocera</taxon>
        <taxon>Culicoidea</taxon>
        <taxon>Culicidae</taxon>
        <taxon>Anophelinae</taxon>
        <taxon>Anopheles</taxon>
    </lineage>
</organism>
<dbReference type="EMBL" id="KE525317">
    <property type="protein sequence ID" value="KFB46432.1"/>
    <property type="molecule type" value="Genomic_DNA"/>
</dbReference>
<dbReference type="VEuPathDB" id="VectorBase:ASIC014432"/>
<accession>A0A084W888</accession>
<dbReference type="EnsemblMetazoa" id="ASIC014432-RA">
    <property type="protein sequence ID" value="ASIC014432-PA"/>
    <property type="gene ID" value="ASIC014432"/>
</dbReference>
<evidence type="ECO:0000256" key="1">
    <source>
        <dbReference type="SAM" id="MobiDB-lite"/>
    </source>
</evidence>